<proteinExistence type="predicted"/>
<feature type="transmembrane region" description="Helical" evidence="6">
    <location>
        <begin position="416"/>
        <end position="435"/>
    </location>
</feature>
<dbReference type="AlphaFoldDB" id="A0A9D1HT64"/>
<gene>
    <name evidence="7" type="ORF">IAD49_01255</name>
</gene>
<reference evidence="7" key="1">
    <citation type="submission" date="2020-10" db="EMBL/GenBank/DDBJ databases">
        <authorList>
            <person name="Gilroy R."/>
        </authorList>
    </citation>
    <scope>NUCLEOTIDE SEQUENCE</scope>
    <source>
        <strain evidence="7">CHK197-8231</strain>
    </source>
</reference>
<evidence type="ECO:0000313" key="8">
    <source>
        <dbReference type="Proteomes" id="UP000824087"/>
    </source>
</evidence>
<keyword evidence="3 6" id="KW-0812">Transmembrane</keyword>
<feature type="transmembrane region" description="Helical" evidence="6">
    <location>
        <begin position="276"/>
        <end position="297"/>
    </location>
</feature>
<feature type="transmembrane region" description="Helical" evidence="6">
    <location>
        <begin position="501"/>
        <end position="519"/>
    </location>
</feature>
<feature type="transmembrane region" description="Helical" evidence="6">
    <location>
        <begin position="334"/>
        <end position="357"/>
    </location>
</feature>
<keyword evidence="4 6" id="KW-1133">Transmembrane helix</keyword>
<accession>A0A9D1HT64</accession>
<evidence type="ECO:0008006" key="9">
    <source>
        <dbReference type="Google" id="ProtNLM"/>
    </source>
</evidence>
<reference evidence="7" key="2">
    <citation type="journal article" date="2021" name="PeerJ">
        <title>Extensive microbial diversity within the chicken gut microbiome revealed by metagenomics and culture.</title>
        <authorList>
            <person name="Gilroy R."/>
            <person name="Ravi A."/>
            <person name="Getino M."/>
            <person name="Pursley I."/>
            <person name="Horton D.L."/>
            <person name="Alikhan N.F."/>
            <person name="Baker D."/>
            <person name="Gharbi K."/>
            <person name="Hall N."/>
            <person name="Watson M."/>
            <person name="Adriaenssens E.M."/>
            <person name="Foster-Nyarko E."/>
            <person name="Jarju S."/>
            <person name="Secka A."/>
            <person name="Antonio M."/>
            <person name="Oren A."/>
            <person name="Chaudhuri R.R."/>
            <person name="La Ragione R."/>
            <person name="Hildebrand F."/>
            <person name="Pallen M.J."/>
        </authorList>
    </citation>
    <scope>NUCLEOTIDE SEQUENCE</scope>
    <source>
        <strain evidence="7">CHK197-8231</strain>
    </source>
</reference>
<evidence type="ECO:0000313" key="7">
    <source>
        <dbReference type="EMBL" id="HIU22186.1"/>
    </source>
</evidence>
<evidence type="ECO:0000256" key="1">
    <source>
        <dbReference type="ARBA" id="ARBA00004651"/>
    </source>
</evidence>
<dbReference type="Pfam" id="PF03606">
    <property type="entry name" value="DcuC"/>
    <property type="match status" value="2"/>
</dbReference>
<evidence type="ECO:0000256" key="4">
    <source>
        <dbReference type="ARBA" id="ARBA00022989"/>
    </source>
</evidence>
<feature type="transmembrane region" description="Helical" evidence="6">
    <location>
        <begin position="455"/>
        <end position="481"/>
    </location>
</feature>
<comment type="caution">
    <text evidence="7">The sequence shown here is derived from an EMBL/GenBank/DDBJ whole genome shotgun (WGS) entry which is preliminary data.</text>
</comment>
<comment type="subcellular location">
    <subcellularLocation>
        <location evidence="1">Cell membrane</location>
        <topology evidence="1">Multi-pass membrane protein</topology>
    </subcellularLocation>
</comment>
<dbReference type="Proteomes" id="UP000824087">
    <property type="component" value="Unassembled WGS sequence"/>
</dbReference>
<sequence length="520" mass="57780">MKKYGLLKALGIVFLIFVVLSWLIPIGSYASGTFALDVTVPMGLFDLIRVPLLTVSNYAIYGIIVLLIGGLYGVMNQSGVYTKLLNAMTKKFKGHEKRFLILSIVLFAILSSISGLNFAILVIVPLFISAILLLGYDKMTALMSTIGAMIVGTIGSTYGFNVCGYVNYYFGIDVNNGIFVKLAMLALTTIVFILYVTSAKRLKKIEIKEKAKAEKKAAKTEKVEKKSTKKEAAKKTAKNTKATKEKKVVATKAEATKEDKIAIPLYNEKEEKKKSIWPLAIVLALTFIFLLVAMFNWRYGFEVTLFEEIYESIMAVEIKGYAILQNILGSLSPLGYWTITELGIVLIILTLLIGWLYNVKFKDGLDAFIEGAKEVLPVAIYVTLANIIIAVVVNIQTSGNLFLTISDFLLNMTTEFNFLTTSLVAAIGSLFYNDFPYLLNSLVSTLGTRFTDASIYPVIGLIFQSFYGLVMMIVPTSLMLIAGLSYLKISYKEYLKYAWKLFLQLFVVIVAVIIVMFLCI</sequence>
<feature type="transmembrane region" description="Helical" evidence="6">
    <location>
        <begin position="55"/>
        <end position="75"/>
    </location>
</feature>
<evidence type="ECO:0000256" key="5">
    <source>
        <dbReference type="ARBA" id="ARBA00023136"/>
    </source>
</evidence>
<evidence type="ECO:0000256" key="3">
    <source>
        <dbReference type="ARBA" id="ARBA00022692"/>
    </source>
</evidence>
<feature type="transmembrane region" description="Helical" evidence="6">
    <location>
        <begin position="119"/>
        <end position="136"/>
    </location>
</feature>
<dbReference type="GO" id="GO:0005886">
    <property type="term" value="C:plasma membrane"/>
    <property type="evidence" value="ECO:0007669"/>
    <property type="project" value="UniProtKB-SubCell"/>
</dbReference>
<feature type="transmembrane region" description="Helical" evidence="6">
    <location>
        <begin position="12"/>
        <end position="35"/>
    </location>
</feature>
<dbReference type="EMBL" id="DVML01000007">
    <property type="protein sequence ID" value="HIU22186.1"/>
    <property type="molecule type" value="Genomic_DNA"/>
</dbReference>
<dbReference type="InterPro" id="IPR018385">
    <property type="entry name" value="C4_dicarb_anaerob_car-like"/>
</dbReference>
<evidence type="ECO:0000256" key="6">
    <source>
        <dbReference type="SAM" id="Phobius"/>
    </source>
</evidence>
<feature type="transmembrane region" description="Helical" evidence="6">
    <location>
        <begin position="378"/>
        <end position="396"/>
    </location>
</feature>
<name>A0A9D1HT64_9BACT</name>
<keyword evidence="2" id="KW-1003">Cell membrane</keyword>
<feature type="transmembrane region" description="Helical" evidence="6">
    <location>
        <begin position="148"/>
        <end position="172"/>
    </location>
</feature>
<evidence type="ECO:0000256" key="2">
    <source>
        <dbReference type="ARBA" id="ARBA00022475"/>
    </source>
</evidence>
<keyword evidence="5 6" id="KW-0472">Membrane</keyword>
<protein>
    <recommendedName>
        <fullName evidence="9">YfcC family protein</fullName>
    </recommendedName>
</protein>
<organism evidence="7 8">
    <name type="scientific">Candidatus Fimihabitans intestinipullorum</name>
    <dbReference type="NCBI Taxonomy" id="2840820"/>
    <lineage>
        <taxon>Bacteria</taxon>
        <taxon>Bacillati</taxon>
        <taxon>Mycoplasmatota</taxon>
        <taxon>Mycoplasmatota incertae sedis</taxon>
        <taxon>Candidatus Fimihabitans</taxon>
    </lineage>
</organism>
<feature type="transmembrane region" description="Helical" evidence="6">
    <location>
        <begin position="178"/>
        <end position="198"/>
    </location>
</feature>